<evidence type="ECO:0000313" key="1">
    <source>
        <dbReference type="EMBL" id="GGF51915.1"/>
    </source>
</evidence>
<comment type="caution">
    <text evidence="1">The sequence shown here is derived from an EMBL/GenBank/DDBJ whole genome shotgun (WGS) entry which is preliminary data.</text>
</comment>
<dbReference type="InterPro" id="IPR021388">
    <property type="entry name" value="DUF3024"/>
</dbReference>
<dbReference type="AlphaFoldDB" id="A0A917BML2"/>
<accession>A0A917BML2</accession>
<sequence length="119" mass="13562">MPSAALATLLLRPAAHPNDLDRKRIERALEDRARYRYVSPTVAKVEGGYRISSPCCSRKVDPTGGIIDVARLIHLPDTGEWQLFAKNHGLEEWRLHSTHPRLADLLALLNEDPERIFWQ</sequence>
<evidence type="ECO:0000313" key="2">
    <source>
        <dbReference type="Proteomes" id="UP000606044"/>
    </source>
</evidence>
<dbReference type="Proteomes" id="UP000606044">
    <property type="component" value="Unassembled WGS sequence"/>
</dbReference>
<organism evidence="1 2">
    <name type="scientific">Azorhizobium oxalatiphilum</name>
    <dbReference type="NCBI Taxonomy" id="980631"/>
    <lineage>
        <taxon>Bacteria</taxon>
        <taxon>Pseudomonadati</taxon>
        <taxon>Pseudomonadota</taxon>
        <taxon>Alphaproteobacteria</taxon>
        <taxon>Hyphomicrobiales</taxon>
        <taxon>Xanthobacteraceae</taxon>
        <taxon>Azorhizobium</taxon>
    </lineage>
</organism>
<dbReference type="RefSeq" id="WP_188575801.1">
    <property type="nucleotide sequence ID" value="NZ_BMCT01000001.1"/>
</dbReference>
<keyword evidence="2" id="KW-1185">Reference proteome</keyword>
<dbReference type="EMBL" id="BMCT01000001">
    <property type="protein sequence ID" value="GGF51915.1"/>
    <property type="molecule type" value="Genomic_DNA"/>
</dbReference>
<name>A0A917BML2_9HYPH</name>
<reference evidence="1" key="2">
    <citation type="submission" date="2020-09" db="EMBL/GenBank/DDBJ databases">
        <authorList>
            <person name="Sun Q."/>
            <person name="Sedlacek I."/>
        </authorList>
    </citation>
    <scope>NUCLEOTIDE SEQUENCE</scope>
    <source>
        <strain evidence="1">CCM 7897</strain>
    </source>
</reference>
<proteinExistence type="predicted"/>
<reference evidence="1" key="1">
    <citation type="journal article" date="2014" name="Int. J. Syst. Evol. Microbiol.">
        <title>Complete genome sequence of Corynebacterium casei LMG S-19264T (=DSM 44701T), isolated from a smear-ripened cheese.</title>
        <authorList>
            <consortium name="US DOE Joint Genome Institute (JGI-PGF)"/>
            <person name="Walter F."/>
            <person name="Albersmeier A."/>
            <person name="Kalinowski J."/>
            <person name="Ruckert C."/>
        </authorList>
    </citation>
    <scope>NUCLEOTIDE SEQUENCE</scope>
    <source>
        <strain evidence="1">CCM 7897</strain>
    </source>
</reference>
<protein>
    <recommendedName>
        <fullName evidence="3">DUF3024 domain-containing protein</fullName>
    </recommendedName>
</protein>
<evidence type="ECO:0008006" key="3">
    <source>
        <dbReference type="Google" id="ProtNLM"/>
    </source>
</evidence>
<dbReference type="Pfam" id="PF11225">
    <property type="entry name" value="DUF3024"/>
    <property type="match status" value="1"/>
</dbReference>
<gene>
    <name evidence="1" type="ORF">GCM10007301_09190</name>
</gene>